<gene>
    <name evidence="1" type="ORF">ACFQ07_01675</name>
</gene>
<evidence type="ECO:0000313" key="2">
    <source>
        <dbReference type="Proteomes" id="UP001597083"/>
    </source>
</evidence>
<reference evidence="2" key="1">
    <citation type="journal article" date="2019" name="Int. J. Syst. Evol. Microbiol.">
        <title>The Global Catalogue of Microorganisms (GCM) 10K type strain sequencing project: providing services to taxonomists for standard genome sequencing and annotation.</title>
        <authorList>
            <consortium name="The Broad Institute Genomics Platform"/>
            <consortium name="The Broad Institute Genome Sequencing Center for Infectious Disease"/>
            <person name="Wu L."/>
            <person name="Ma J."/>
        </authorList>
    </citation>
    <scope>NUCLEOTIDE SEQUENCE [LARGE SCALE GENOMIC DNA]</scope>
    <source>
        <strain evidence="2">JCM 31696</strain>
    </source>
</reference>
<evidence type="ECO:0000313" key="1">
    <source>
        <dbReference type="EMBL" id="MFD0850923.1"/>
    </source>
</evidence>
<keyword evidence="2" id="KW-1185">Reference proteome</keyword>
<dbReference type="EMBL" id="JBHTIR010000189">
    <property type="protein sequence ID" value="MFD0850923.1"/>
    <property type="molecule type" value="Genomic_DNA"/>
</dbReference>
<organism evidence="1 2">
    <name type="scientific">Actinomadura adrarensis</name>
    <dbReference type="NCBI Taxonomy" id="1819600"/>
    <lineage>
        <taxon>Bacteria</taxon>
        <taxon>Bacillati</taxon>
        <taxon>Actinomycetota</taxon>
        <taxon>Actinomycetes</taxon>
        <taxon>Streptosporangiales</taxon>
        <taxon>Thermomonosporaceae</taxon>
        <taxon>Actinomadura</taxon>
    </lineage>
</organism>
<proteinExistence type="predicted"/>
<name>A0ABW3CB53_9ACTN</name>
<dbReference type="Proteomes" id="UP001597083">
    <property type="component" value="Unassembled WGS sequence"/>
</dbReference>
<protein>
    <submittedName>
        <fullName evidence="1">Uncharacterized protein</fullName>
    </submittedName>
</protein>
<accession>A0ABW3CB53</accession>
<comment type="caution">
    <text evidence="1">The sequence shown here is derived from an EMBL/GenBank/DDBJ whole genome shotgun (WGS) entry which is preliminary data.</text>
</comment>
<sequence length="128" mass="13697">MAGMTVGQVVTQVVHRPADQRMQLVKAVGLARIPQDLSQPPLDDPRDHHRLLVQSLLLQRGELAVLAVTVTLPASAVAVQEPTAIGVRGPTVHGRPSTDLSDGRRLPRRLGSDYLRTGHVALCPAVAI</sequence>